<evidence type="ECO:0000313" key="2">
    <source>
        <dbReference type="EMBL" id="AUG31022.1"/>
    </source>
</evidence>
<name>A0A2K9DDK6_9MICO</name>
<feature type="transmembrane region" description="Helical" evidence="1">
    <location>
        <begin position="100"/>
        <end position="122"/>
    </location>
</feature>
<feature type="transmembrane region" description="Helical" evidence="1">
    <location>
        <begin position="21"/>
        <end position="41"/>
    </location>
</feature>
<feature type="transmembrane region" description="Helical" evidence="1">
    <location>
        <begin position="142"/>
        <end position="162"/>
    </location>
</feature>
<dbReference type="EMBL" id="CP025299">
    <property type="protein sequence ID" value="AUG31022.1"/>
    <property type="molecule type" value="Genomic_DNA"/>
</dbReference>
<dbReference type="Proteomes" id="UP000233276">
    <property type="component" value="Chromosome"/>
</dbReference>
<evidence type="ECO:0000256" key="1">
    <source>
        <dbReference type="SAM" id="Phobius"/>
    </source>
</evidence>
<reference evidence="2 3" key="1">
    <citation type="submission" date="2017-12" db="EMBL/GenBank/DDBJ databases">
        <title>Isolation and characterization of estrogens degradatiion strain Microbacterium hominis SJTG1.</title>
        <authorList>
            <person name="Xiong W."/>
            <person name="Yin C."/>
            <person name="Zheng D."/>
            <person name="Liang R."/>
        </authorList>
    </citation>
    <scope>NUCLEOTIDE SEQUENCE [LARGE SCALE GENOMIC DNA]</scope>
    <source>
        <strain evidence="2 3">SJTG1</strain>
    </source>
</reference>
<feature type="transmembrane region" description="Helical" evidence="1">
    <location>
        <begin position="76"/>
        <end position="93"/>
    </location>
</feature>
<gene>
    <name evidence="2" type="ORF">CXR34_00445</name>
</gene>
<dbReference type="Pfam" id="PF03988">
    <property type="entry name" value="DUF347"/>
    <property type="match status" value="4"/>
</dbReference>
<feature type="transmembrane region" description="Helical" evidence="1">
    <location>
        <begin position="223"/>
        <end position="248"/>
    </location>
</feature>
<dbReference type="AlphaFoldDB" id="A0A2K9DDK6"/>
<protein>
    <recommendedName>
        <fullName evidence="4">Membrane-anchored protein</fullName>
    </recommendedName>
</protein>
<proteinExistence type="predicted"/>
<feature type="transmembrane region" description="Helical" evidence="1">
    <location>
        <begin position="280"/>
        <end position="299"/>
    </location>
</feature>
<evidence type="ECO:0008006" key="4">
    <source>
        <dbReference type="Google" id="ProtNLM"/>
    </source>
</evidence>
<organism evidence="2 3">
    <name type="scientific">Microbacterium hominis</name>
    <dbReference type="NCBI Taxonomy" id="162426"/>
    <lineage>
        <taxon>Bacteria</taxon>
        <taxon>Bacillati</taxon>
        <taxon>Actinomycetota</taxon>
        <taxon>Actinomycetes</taxon>
        <taxon>Micrococcales</taxon>
        <taxon>Microbacteriaceae</taxon>
        <taxon>Microbacterium</taxon>
    </lineage>
</organism>
<dbReference type="KEGG" id="mhos:CXR34_00445"/>
<sequence>MIAPAGSGRRETLSKVPEITLWFWIIKILCTTVGESFADWINMTLGVGLEMTAVLFTVVFAVVLIWQLSLRRYVPFVYWLTVVVVSVTGTLYTDILTDVLGVPLAVSTAVFAGLLAVVFGIWWASQRTLSIHSITTTPRELFYWLAILVTFALGTAAGDWILELTGWGPGVSVLLPAGLIIAVIIGWRLGASATLSFWLAYILTRPLGANLGDWMGFPTDQQGLGLGVAVTSIIFLAAILATVIYLTVSRADVIDSGKREAQPAWARTPSPNPRRQRLMLGYFGGVAVLTAGLLIWASAQPHTTAAASEEGPASTATLAPGESATAGFPAADVSELRTISQDTLDKVTAGDQAGAVTRVKALESAWDAAQPVLQPLNPNGWAVLDGMIDAVLTEVRASSPDAAAEKDALSILLSTLSS</sequence>
<keyword evidence="1" id="KW-0812">Transmembrane</keyword>
<keyword evidence="1" id="KW-1133">Transmembrane helix</keyword>
<evidence type="ECO:0000313" key="3">
    <source>
        <dbReference type="Proteomes" id="UP000233276"/>
    </source>
</evidence>
<feature type="transmembrane region" description="Helical" evidence="1">
    <location>
        <begin position="53"/>
        <end position="70"/>
    </location>
</feature>
<feature type="transmembrane region" description="Helical" evidence="1">
    <location>
        <begin position="174"/>
        <end position="203"/>
    </location>
</feature>
<dbReference type="InterPro" id="IPR007136">
    <property type="entry name" value="DUF347"/>
</dbReference>
<keyword evidence="1" id="KW-0472">Membrane</keyword>
<accession>A0A2K9DDK6</accession>